<evidence type="ECO:0000256" key="3">
    <source>
        <dbReference type="ARBA" id="ARBA00023110"/>
    </source>
</evidence>
<accession>A0A8J7HAP4</accession>
<proteinExistence type="inferred from homology"/>
<keyword evidence="3 5" id="KW-0697">Rotamase</keyword>
<dbReference type="InterPro" id="IPR020892">
    <property type="entry name" value="Cyclophilin-type_PPIase_CS"/>
</dbReference>
<comment type="catalytic activity">
    <reaction evidence="5">
        <text>[protein]-peptidylproline (omega=180) = [protein]-peptidylproline (omega=0)</text>
        <dbReference type="Rhea" id="RHEA:16237"/>
        <dbReference type="Rhea" id="RHEA-COMP:10747"/>
        <dbReference type="Rhea" id="RHEA-COMP:10748"/>
        <dbReference type="ChEBI" id="CHEBI:83833"/>
        <dbReference type="ChEBI" id="CHEBI:83834"/>
        <dbReference type="EC" id="5.2.1.8"/>
    </reaction>
</comment>
<dbReference type="InterPro" id="IPR044666">
    <property type="entry name" value="Cyclophilin_A-like"/>
</dbReference>
<dbReference type="EMBL" id="JAEAGR010000003">
    <property type="protein sequence ID" value="MBH1940166.1"/>
    <property type="molecule type" value="Genomic_DNA"/>
</dbReference>
<keyword evidence="8" id="KW-1185">Reference proteome</keyword>
<dbReference type="InterPro" id="IPR029000">
    <property type="entry name" value="Cyclophilin-like_dom_sf"/>
</dbReference>
<evidence type="ECO:0000313" key="8">
    <source>
        <dbReference type="Proteomes" id="UP000623269"/>
    </source>
</evidence>
<dbReference type="Proteomes" id="UP000623269">
    <property type="component" value="Unassembled WGS sequence"/>
</dbReference>
<comment type="similarity">
    <text evidence="2 5">Belongs to the cyclophilin-type PPIase family.</text>
</comment>
<comment type="function">
    <text evidence="1 5">PPIases accelerate the folding of proteins. It catalyzes the cis-trans isomerization of proline imidic peptide bonds in oligopeptides.</text>
</comment>
<dbReference type="AlphaFoldDB" id="A0A8J7HAP4"/>
<feature type="domain" description="PPIase cyclophilin-type" evidence="6">
    <location>
        <begin position="18"/>
        <end position="161"/>
    </location>
</feature>
<dbReference type="InterPro" id="IPR002130">
    <property type="entry name" value="Cyclophilin-type_PPIase_dom"/>
</dbReference>
<dbReference type="RefSeq" id="WP_197660384.1">
    <property type="nucleotide sequence ID" value="NZ_JAEAGR010000003.1"/>
</dbReference>
<evidence type="ECO:0000256" key="2">
    <source>
        <dbReference type="ARBA" id="ARBA00007365"/>
    </source>
</evidence>
<evidence type="ECO:0000259" key="6">
    <source>
        <dbReference type="PROSITE" id="PS50072"/>
    </source>
</evidence>
<keyword evidence="4 5" id="KW-0413">Isomerase</keyword>
<evidence type="ECO:0000256" key="4">
    <source>
        <dbReference type="ARBA" id="ARBA00023235"/>
    </source>
</evidence>
<comment type="caution">
    <text evidence="7">The sequence shown here is derived from an EMBL/GenBank/DDBJ whole genome shotgun (WGS) entry which is preliminary data.</text>
</comment>
<dbReference type="GO" id="GO:0003755">
    <property type="term" value="F:peptidyl-prolyl cis-trans isomerase activity"/>
    <property type="evidence" value="ECO:0007669"/>
    <property type="project" value="UniProtKB-UniRule"/>
</dbReference>
<dbReference type="EC" id="5.2.1.8" evidence="5"/>
<dbReference type="PANTHER" id="PTHR45625">
    <property type="entry name" value="PEPTIDYL-PROLYL CIS-TRANS ISOMERASE-RELATED"/>
    <property type="match status" value="1"/>
</dbReference>
<evidence type="ECO:0000256" key="5">
    <source>
        <dbReference type="RuleBase" id="RU363019"/>
    </source>
</evidence>
<reference evidence="7" key="1">
    <citation type="submission" date="2020-12" db="EMBL/GenBank/DDBJ databases">
        <title>M. sibirica DSM 26468T genome.</title>
        <authorList>
            <person name="Thieme N."/>
            <person name="Rettenmaier R."/>
            <person name="Zverlov V."/>
            <person name="Liebl W."/>
        </authorList>
    </citation>
    <scope>NUCLEOTIDE SEQUENCE</scope>
    <source>
        <strain evidence="7">DSM 26468</strain>
    </source>
</reference>
<dbReference type="PIRSF" id="PIRSF001467">
    <property type="entry name" value="Peptidylpro_ismrse"/>
    <property type="match status" value="1"/>
</dbReference>
<organism evidence="7 8">
    <name type="scientific">Mobilitalea sibirica</name>
    <dbReference type="NCBI Taxonomy" id="1462919"/>
    <lineage>
        <taxon>Bacteria</taxon>
        <taxon>Bacillati</taxon>
        <taxon>Bacillota</taxon>
        <taxon>Clostridia</taxon>
        <taxon>Lachnospirales</taxon>
        <taxon>Lachnospiraceae</taxon>
        <taxon>Mobilitalea</taxon>
    </lineage>
</organism>
<dbReference type="GO" id="GO:0006457">
    <property type="term" value="P:protein folding"/>
    <property type="evidence" value="ECO:0007669"/>
    <property type="project" value="InterPro"/>
</dbReference>
<evidence type="ECO:0000313" key="7">
    <source>
        <dbReference type="EMBL" id="MBH1940166.1"/>
    </source>
</evidence>
<dbReference type="Gene3D" id="2.40.100.10">
    <property type="entry name" value="Cyclophilin-like"/>
    <property type="match status" value="1"/>
</dbReference>
<dbReference type="PROSITE" id="PS50072">
    <property type="entry name" value="CSA_PPIASE_2"/>
    <property type="match status" value="1"/>
</dbReference>
<sequence length="174" mass="19243">MEKNNPLVTIEMQNGDIIKLELYPDIAPNTVNNFISLTRKGFYDGLKFHRVIRGFMIQGGDPEGSGMGGPGYSIKGEFSYNQFENNVKHTAGVISMARSQRPNSAGSQFFIMHKDSPHLDGSYAAFGKVIEGLDNVNKIAETKTDFSDAPLEPQIMKKVTVETFGVDYPEPETC</sequence>
<dbReference type="InterPro" id="IPR024936">
    <property type="entry name" value="Cyclophilin-type_PPIase"/>
</dbReference>
<dbReference type="SUPFAM" id="SSF50891">
    <property type="entry name" value="Cyclophilin-like"/>
    <property type="match status" value="1"/>
</dbReference>
<dbReference type="PANTHER" id="PTHR45625:SF4">
    <property type="entry name" value="PEPTIDYLPROLYL ISOMERASE DOMAIN AND WD REPEAT-CONTAINING PROTEIN 1"/>
    <property type="match status" value="1"/>
</dbReference>
<dbReference type="CDD" id="cd00317">
    <property type="entry name" value="cyclophilin"/>
    <property type="match status" value="1"/>
</dbReference>
<dbReference type="PRINTS" id="PR00153">
    <property type="entry name" value="CSAPPISMRASE"/>
</dbReference>
<gene>
    <name evidence="7" type="ORF">I5677_04560</name>
</gene>
<dbReference type="Pfam" id="PF00160">
    <property type="entry name" value="Pro_isomerase"/>
    <property type="match status" value="1"/>
</dbReference>
<name>A0A8J7HAP4_9FIRM</name>
<dbReference type="PROSITE" id="PS00170">
    <property type="entry name" value="CSA_PPIASE_1"/>
    <property type="match status" value="1"/>
</dbReference>
<evidence type="ECO:0000256" key="1">
    <source>
        <dbReference type="ARBA" id="ARBA00002388"/>
    </source>
</evidence>
<protein>
    <recommendedName>
        <fullName evidence="5">Peptidyl-prolyl cis-trans isomerase</fullName>
        <shortName evidence="5">PPIase</shortName>
        <ecNumber evidence="5">5.2.1.8</ecNumber>
    </recommendedName>
</protein>